<comment type="caution">
    <text evidence="3">The sequence shown here is derived from an EMBL/GenBank/DDBJ whole genome shotgun (WGS) entry which is preliminary data.</text>
</comment>
<dbReference type="SUPFAM" id="SSF81383">
    <property type="entry name" value="F-box domain"/>
    <property type="match status" value="1"/>
</dbReference>
<dbReference type="InterPro" id="IPR013187">
    <property type="entry name" value="F-box-assoc_dom_typ3"/>
</dbReference>
<dbReference type="SMART" id="SM00256">
    <property type="entry name" value="FBOX"/>
    <property type="match status" value="1"/>
</dbReference>
<dbReference type="EMBL" id="CACVBM020000410">
    <property type="protein sequence ID" value="CAA7018663.1"/>
    <property type="molecule type" value="Genomic_DNA"/>
</dbReference>
<keyword evidence="4" id="KW-1185">Reference proteome</keyword>
<organism evidence="3 4">
    <name type="scientific">Microthlaspi erraticum</name>
    <dbReference type="NCBI Taxonomy" id="1685480"/>
    <lineage>
        <taxon>Eukaryota</taxon>
        <taxon>Viridiplantae</taxon>
        <taxon>Streptophyta</taxon>
        <taxon>Embryophyta</taxon>
        <taxon>Tracheophyta</taxon>
        <taxon>Spermatophyta</taxon>
        <taxon>Magnoliopsida</taxon>
        <taxon>eudicotyledons</taxon>
        <taxon>Gunneridae</taxon>
        <taxon>Pentapetalae</taxon>
        <taxon>rosids</taxon>
        <taxon>malvids</taxon>
        <taxon>Brassicales</taxon>
        <taxon>Brassicaceae</taxon>
        <taxon>Coluteocarpeae</taxon>
        <taxon>Microthlaspi</taxon>
    </lineage>
</organism>
<dbReference type="Pfam" id="PF08268">
    <property type="entry name" value="FBA_3"/>
    <property type="match status" value="2"/>
</dbReference>
<dbReference type="PANTHER" id="PTHR31111:SF130">
    <property type="entry name" value="F-BOX ASSOCIATED UBIQUITINATION EFFECTOR FAMILY PROTEIN"/>
    <property type="match status" value="1"/>
</dbReference>
<reference evidence="3" key="1">
    <citation type="submission" date="2020-01" db="EMBL/GenBank/DDBJ databases">
        <authorList>
            <person name="Mishra B."/>
        </authorList>
    </citation>
    <scope>NUCLEOTIDE SEQUENCE [LARGE SCALE GENOMIC DNA]</scope>
</reference>
<dbReference type="InterPro" id="IPR001810">
    <property type="entry name" value="F-box_dom"/>
</dbReference>
<proteinExistence type="predicted"/>
<feature type="region of interest" description="Disordered" evidence="1">
    <location>
        <begin position="353"/>
        <end position="380"/>
    </location>
</feature>
<name>A0A6D2HSB0_9BRAS</name>
<evidence type="ECO:0000256" key="1">
    <source>
        <dbReference type="SAM" id="MobiDB-lite"/>
    </source>
</evidence>
<evidence type="ECO:0000313" key="4">
    <source>
        <dbReference type="Proteomes" id="UP000467841"/>
    </source>
</evidence>
<dbReference type="PROSITE" id="PS50181">
    <property type="entry name" value="FBOX"/>
    <property type="match status" value="1"/>
</dbReference>
<dbReference type="AlphaFoldDB" id="A0A6D2HSB0"/>
<protein>
    <recommendedName>
        <fullName evidence="2">F-box domain-containing protein</fullName>
    </recommendedName>
</protein>
<feature type="domain" description="F-box" evidence="2">
    <location>
        <begin position="1"/>
        <end position="47"/>
    </location>
</feature>
<accession>A0A6D2HSB0</accession>
<dbReference type="Proteomes" id="UP000467841">
    <property type="component" value="Unassembled WGS sequence"/>
</dbReference>
<gene>
    <name evidence="3" type="ORF">MERR_LOCUS5898</name>
</gene>
<dbReference type="PANTHER" id="PTHR31111">
    <property type="entry name" value="BNAA05G37150D PROTEIN-RELATED"/>
    <property type="match status" value="1"/>
</dbReference>
<evidence type="ECO:0000259" key="2">
    <source>
        <dbReference type="PROSITE" id="PS50181"/>
    </source>
</evidence>
<evidence type="ECO:0000313" key="3">
    <source>
        <dbReference type="EMBL" id="CAA7018663.1"/>
    </source>
</evidence>
<dbReference type="InterPro" id="IPR036047">
    <property type="entry name" value="F-box-like_dom_sf"/>
</dbReference>
<sequence>MNSIPTDLFLEIISRLPAKSAARFLFVSKQWASILCRPDFTELFLTRSSSRPRLLFAIKGIGKGEWHFFSSPQPRNPYEKSSPLVVALDSHIKFCEDFCGHTSGLFCFRSVRISKGVEETMHMQHVIRNPSTGQFAFLPKLTSYINSESSLGFDPNHGIYTYSKSFLGFDPVDKQSKVLYIAGCDDHRILTLGSGEMRWRKIKAPTEKFKFIDVGWHYGKLINYKGKVCSVLRYASRVRAWSRALELRMLVLEDVEKGEWSEYVHVYTLRDDEFLDDPNDFHDISVAGVTATGEFVLSPNNTYRPFYVYYFNPERNTLQRVEIQGFGTMFSCCNNDAYAFVDHVEDLKFNITETTPMSQPGPGQKRKPKSVSTSSKPHLQQHRGTFEIVNKFNALCLLDDD</sequence>
<dbReference type="Pfam" id="PF00646">
    <property type="entry name" value="F-box"/>
    <property type="match status" value="1"/>
</dbReference>